<dbReference type="GO" id="GO:0016491">
    <property type="term" value="F:oxidoreductase activity"/>
    <property type="evidence" value="ECO:0007669"/>
    <property type="project" value="UniProtKB-KW"/>
</dbReference>
<feature type="domain" description="GFO/IDH/MocA-like oxidoreductase" evidence="3">
    <location>
        <begin position="139"/>
        <end position="253"/>
    </location>
</feature>
<name>A0A094SHJ8_9ZZZZ</name>
<dbReference type="Gene3D" id="3.30.360.10">
    <property type="entry name" value="Dihydrodipicolinate Reductase, domain 2"/>
    <property type="match status" value="1"/>
</dbReference>
<evidence type="ECO:0000313" key="4">
    <source>
        <dbReference type="EMBL" id="KGA17848.1"/>
    </source>
</evidence>
<feature type="domain" description="Gfo/Idh/MocA-like oxidoreductase N-terminal" evidence="2">
    <location>
        <begin position="5"/>
        <end position="121"/>
    </location>
</feature>
<evidence type="ECO:0000256" key="1">
    <source>
        <dbReference type="ARBA" id="ARBA00023002"/>
    </source>
</evidence>
<dbReference type="SUPFAM" id="SSF55347">
    <property type="entry name" value="Glyceraldehyde-3-phosphate dehydrogenase-like, C-terminal domain"/>
    <property type="match status" value="1"/>
</dbReference>
<proteinExistence type="predicted"/>
<sequence>MIKMINVGIIGTGVMGAGHARFIKEHVPNATVVGLSDVDLNKVTELSKELGTVIFSTTNPEELMKDPRVDAVIIASPDPLHVPHLRLAIASGKQILCEKPIATTLEDARIISEEIRTYESQVGKKMINFGFMRRFDPCYQEVRRLIASGDFGAPTFFRTVTRNVSSTGATSTGLFTNIAIHDFDIYRWLFNDEWESIQSFYPRRSSLSPEGLADPLIIIGKLKSGVTMVADIVAFNNYGFDCRVEVICEKGSIQIGTHGDVITQLNGLGGATKGGPMATNWMVRFEPSYIEELKAWIEEVKTGVSNPDLATVEDALIANEVCALGISSIKPQN</sequence>
<reference evidence="4" key="1">
    <citation type="submission" date="2014-06" db="EMBL/GenBank/DDBJ databases">
        <title>Key roles for freshwater Actinobacteria revealed by deep metagenomic sequencing.</title>
        <authorList>
            <person name="Ghai R."/>
            <person name="Mizuno C.M."/>
            <person name="Picazo A."/>
            <person name="Camacho A."/>
            <person name="Rodriguez-Valera F."/>
        </authorList>
    </citation>
    <scope>NUCLEOTIDE SEQUENCE</scope>
</reference>
<accession>A0A094SHJ8</accession>
<gene>
    <name evidence="4" type="ORF">GM51_9505</name>
</gene>
<dbReference type="InterPro" id="IPR055170">
    <property type="entry name" value="GFO_IDH_MocA-like_dom"/>
</dbReference>
<evidence type="ECO:0000259" key="2">
    <source>
        <dbReference type="Pfam" id="PF01408"/>
    </source>
</evidence>
<keyword evidence="1" id="KW-0560">Oxidoreductase</keyword>
<dbReference type="Gene3D" id="3.40.50.720">
    <property type="entry name" value="NAD(P)-binding Rossmann-like Domain"/>
    <property type="match status" value="1"/>
</dbReference>
<comment type="caution">
    <text evidence="4">The sequence shown here is derived from an EMBL/GenBank/DDBJ whole genome shotgun (WGS) entry which is preliminary data.</text>
</comment>
<organism evidence="4">
    <name type="scientific">freshwater metagenome</name>
    <dbReference type="NCBI Taxonomy" id="449393"/>
    <lineage>
        <taxon>unclassified sequences</taxon>
        <taxon>metagenomes</taxon>
        <taxon>ecological metagenomes</taxon>
    </lineage>
</organism>
<evidence type="ECO:0000259" key="3">
    <source>
        <dbReference type="Pfam" id="PF22725"/>
    </source>
</evidence>
<dbReference type="PANTHER" id="PTHR42840">
    <property type="entry name" value="NAD(P)-BINDING ROSSMANN-FOLD SUPERFAMILY PROTEIN-RELATED"/>
    <property type="match status" value="1"/>
</dbReference>
<dbReference type="PANTHER" id="PTHR42840:SF3">
    <property type="entry name" value="BINDING ROSSMANN FOLD OXIDOREDUCTASE, PUTATIVE (AFU_ORTHOLOGUE AFUA_2G10240)-RELATED"/>
    <property type="match status" value="1"/>
</dbReference>
<dbReference type="Pfam" id="PF01408">
    <property type="entry name" value="GFO_IDH_MocA"/>
    <property type="match status" value="1"/>
</dbReference>
<dbReference type="AlphaFoldDB" id="A0A094SHJ8"/>
<dbReference type="SUPFAM" id="SSF51735">
    <property type="entry name" value="NAD(P)-binding Rossmann-fold domains"/>
    <property type="match status" value="1"/>
</dbReference>
<protein>
    <recommendedName>
        <fullName evidence="5">Myo-inositol 2-dehydrogenase</fullName>
    </recommendedName>
</protein>
<dbReference type="InterPro" id="IPR036291">
    <property type="entry name" value="NAD(P)-bd_dom_sf"/>
</dbReference>
<evidence type="ECO:0008006" key="5">
    <source>
        <dbReference type="Google" id="ProtNLM"/>
    </source>
</evidence>
<dbReference type="GO" id="GO:0000166">
    <property type="term" value="F:nucleotide binding"/>
    <property type="evidence" value="ECO:0007669"/>
    <property type="project" value="InterPro"/>
</dbReference>
<dbReference type="EMBL" id="JNSL01000053">
    <property type="protein sequence ID" value="KGA17848.1"/>
    <property type="molecule type" value="Genomic_DNA"/>
</dbReference>
<dbReference type="InterPro" id="IPR000683">
    <property type="entry name" value="Gfo/Idh/MocA-like_OxRdtase_N"/>
</dbReference>
<dbReference type="Pfam" id="PF22725">
    <property type="entry name" value="GFO_IDH_MocA_C3"/>
    <property type="match status" value="1"/>
</dbReference>